<dbReference type="PANTHER" id="PTHR37299">
    <property type="entry name" value="TRANSCRIPTIONAL REGULATOR-RELATED"/>
    <property type="match status" value="1"/>
</dbReference>
<dbReference type="EMBL" id="BBWV01000005">
    <property type="protein sequence ID" value="GAO45387.1"/>
    <property type="molecule type" value="Genomic_DNA"/>
</dbReference>
<dbReference type="InterPro" id="IPR007492">
    <property type="entry name" value="LytTR_DNA-bd_dom"/>
</dbReference>
<dbReference type="GO" id="GO:0000156">
    <property type="term" value="F:phosphorelay response regulator activity"/>
    <property type="evidence" value="ECO:0007669"/>
    <property type="project" value="InterPro"/>
</dbReference>
<dbReference type="Proteomes" id="UP000033121">
    <property type="component" value="Unassembled WGS sequence"/>
</dbReference>
<organism evidence="2 3">
    <name type="scientific">Flavihumibacter petaseus NBRC 106054</name>
    <dbReference type="NCBI Taxonomy" id="1220578"/>
    <lineage>
        <taxon>Bacteria</taxon>
        <taxon>Pseudomonadati</taxon>
        <taxon>Bacteroidota</taxon>
        <taxon>Chitinophagia</taxon>
        <taxon>Chitinophagales</taxon>
        <taxon>Chitinophagaceae</taxon>
        <taxon>Flavihumibacter</taxon>
    </lineage>
</organism>
<dbReference type="Pfam" id="PF04397">
    <property type="entry name" value="LytTR"/>
    <property type="match status" value="1"/>
</dbReference>
<accession>A0A0E9N639</accession>
<feature type="domain" description="HTH LytTR-type" evidence="1">
    <location>
        <begin position="34"/>
        <end position="121"/>
    </location>
</feature>
<keyword evidence="2" id="KW-0238">DNA-binding</keyword>
<reference evidence="2 3" key="1">
    <citation type="submission" date="2015-04" db="EMBL/GenBank/DDBJ databases">
        <title>Whole genome shotgun sequence of Flavihumibacter petaseus NBRC 106054.</title>
        <authorList>
            <person name="Miyazawa S."/>
            <person name="Hosoyama A."/>
            <person name="Hashimoto M."/>
            <person name="Noguchi M."/>
            <person name="Tsuchikane K."/>
            <person name="Ohji S."/>
            <person name="Yamazoe A."/>
            <person name="Ichikawa N."/>
            <person name="Kimura A."/>
            <person name="Fujita N."/>
        </authorList>
    </citation>
    <scope>NUCLEOTIDE SEQUENCE [LARGE SCALE GENOMIC DNA]</scope>
    <source>
        <strain evidence="2 3">NBRC 106054</strain>
    </source>
</reference>
<evidence type="ECO:0000313" key="2">
    <source>
        <dbReference type="EMBL" id="GAO45387.1"/>
    </source>
</evidence>
<dbReference type="InterPro" id="IPR046947">
    <property type="entry name" value="LytR-like"/>
</dbReference>
<dbReference type="PANTHER" id="PTHR37299:SF1">
    <property type="entry name" value="STAGE 0 SPORULATION PROTEIN A HOMOLOG"/>
    <property type="match status" value="1"/>
</dbReference>
<protein>
    <submittedName>
        <fullName evidence="2">Putative LytTR family DNA-binding protein</fullName>
    </submittedName>
</protein>
<sequence>MCQNLEINASSLLNLSNMDNLNLLLPGPTGHDFVPVSAVQYIQSNKKQCLVVTTSGEYTVYKSMRLIASQLPEDQFVRIHKRYIVSLRHVITLGKAGLFICGKNLPLSRWGRSELKRLSITFRKSRDIVSPGQ</sequence>
<name>A0A0E9N639_9BACT</name>
<keyword evidence="3" id="KW-1185">Reference proteome</keyword>
<dbReference type="AlphaFoldDB" id="A0A0E9N639"/>
<evidence type="ECO:0000259" key="1">
    <source>
        <dbReference type="PROSITE" id="PS50930"/>
    </source>
</evidence>
<evidence type="ECO:0000313" key="3">
    <source>
        <dbReference type="Proteomes" id="UP000033121"/>
    </source>
</evidence>
<gene>
    <name evidence="2" type="ORF">FPE01S_05_00835</name>
</gene>
<dbReference type="Gene3D" id="2.40.50.1020">
    <property type="entry name" value="LytTr DNA-binding domain"/>
    <property type="match status" value="1"/>
</dbReference>
<dbReference type="STRING" id="1220578.FPE01S_05_00835"/>
<dbReference type="SMART" id="SM00850">
    <property type="entry name" value="LytTR"/>
    <property type="match status" value="1"/>
</dbReference>
<proteinExistence type="predicted"/>
<dbReference type="GO" id="GO:0003677">
    <property type="term" value="F:DNA binding"/>
    <property type="evidence" value="ECO:0007669"/>
    <property type="project" value="UniProtKB-KW"/>
</dbReference>
<dbReference type="PROSITE" id="PS50930">
    <property type="entry name" value="HTH_LYTTR"/>
    <property type="match status" value="1"/>
</dbReference>
<comment type="caution">
    <text evidence="2">The sequence shown here is derived from an EMBL/GenBank/DDBJ whole genome shotgun (WGS) entry which is preliminary data.</text>
</comment>